<dbReference type="PANTHER" id="PTHR34075">
    <property type="entry name" value="BLR3430 PROTEIN"/>
    <property type="match status" value="1"/>
</dbReference>
<dbReference type="Pfam" id="PF01796">
    <property type="entry name" value="OB_ChsH2_C"/>
    <property type="match status" value="1"/>
</dbReference>
<dbReference type="SUPFAM" id="SSF50249">
    <property type="entry name" value="Nucleic acid-binding proteins"/>
    <property type="match status" value="1"/>
</dbReference>
<dbReference type="InterPro" id="IPR002878">
    <property type="entry name" value="ChsH2_C"/>
</dbReference>
<dbReference type="InterPro" id="IPR052513">
    <property type="entry name" value="Thioester_dehydratase-like"/>
</dbReference>
<reference evidence="3 4" key="1">
    <citation type="submission" date="2014-02" db="EMBL/GenBank/DDBJ databases">
        <title>Aquamicrobium defluvii Genome sequencing.</title>
        <authorList>
            <person name="Wang X."/>
        </authorList>
    </citation>
    <scope>NUCLEOTIDE SEQUENCE [LARGE SCALE GENOMIC DNA]</scope>
    <source>
        <strain evidence="3 4">W13Z1</strain>
    </source>
</reference>
<feature type="domain" description="ChsH2 rubredoxin-like zinc ribbon" evidence="2">
    <location>
        <begin position="20"/>
        <end position="54"/>
    </location>
</feature>
<dbReference type="eggNOG" id="COG1545">
    <property type="taxonomic scope" value="Bacteria"/>
</dbReference>
<organism evidence="3 4">
    <name type="scientific">Aquamicrobium defluvii</name>
    <dbReference type="NCBI Taxonomy" id="69279"/>
    <lineage>
        <taxon>Bacteria</taxon>
        <taxon>Pseudomonadati</taxon>
        <taxon>Pseudomonadota</taxon>
        <taxon>Alphaproteobacteria</taxon>
        <taxon>Hyphomicrobiales</taxon>
        <taxon>Phyllobacteriaceae</taxon>
        <taxon>Aquamicrobium</taxon>
    </lineage>
</organism>
<dbReference type="RefSeq" id="WP_035028058.1">
    <property type="nucleotide sequence ID" value="NZ_KK073892.1"/>
</dbReference>
<evidence type="ECO:0000259" key="2">
    <source>
        <dbReference type="Pfam" id="PF12172"/>
    </source>
</evidence>
<dbReference type="HOGENOM" id="CLU_119412_1_2_5"/>
<evidence type="ECO:0008006" key="5">
    <source>
        <dbReference type="Google" id="ProtNLM"/>
    </source>
</evidence>
<dbReference type="Proteomes" id="UP000019849">
    <property type="component" value="Unassembled WGS sequence"/>
</dbReference>
<feature type="domain" description="ChsH2 C-terminal OB-fold" evidence="1">
    <location>
        <begin position="57"/>
        <end position="124"/>
    </location>
</feature>
<dbReference type="EMBL" id="JENY01000020">
    <property type="protein sequence ID" value="EXL04920.1"/>
    <property type="molecule type" value="Genomic_DNA"/>
</dbReference>
<name>A0A011V954_9HYPH</name>
<dbReference type="STRING" id="69279.BG36_09500"/>
<dbReference type="PANTHER" id="PTHR34075:SF5">
    <property type="entry name" value="BLR3430 PROTEIN"/>
    <property type="match status" value="1"/>
</dbReference>
<sequence length="138" mass="15498">MSELPSKPLPAISDLTRPFWTAARESRLMMQKCKNCGTVNFHPKPWCIECGSREIPWTEMKQTGTVYSFTISYAVAMNYSGWKDELPVVLGLIDVDAGARMYGQITDVRPEDLRIGMRVAAHFEAISDEAGIPKFRPA</sequence>
<evidence type="ECO:0000313" key="4">
    <source>
        <dbReference type="Proteomes" id="UP000019849"/>
    </source>
</evidence>
<proteinExistence type="predicted"/>
<dbReference type="InterPro" id="IPR022002">
    <property type="entry name" value="ChsH2_Znr"/>
</dbReference>
<comment type="caution">
    <text evidence="3">The sequence shown here is derived from an EMBL/GenBank/DDBJ whole genome shotgun (WGS) entry which is preliminary data.</text>
</comment>
<dbReference type="InterPro" id="IPR012340">
    <property type="entry name" value="NA-bd_OB-fold"/>
</dbReference>
<dbReference type="Pfam" id="PF12172">
    <property type="entry name" value="zf-ChsH2"/>
    <property type="match status" value="1"/>
</dbReference>
<dbReference type="PATRIC" id="fig|69279.3.peg.2997"/>
<evidence type="ECO:0000313" key="3">
    <source>
        <dbReference type="EMBL" id="EXL04920.1"/>
    </source>
</evidence>
<accession>A0A011V954</accession>
<dbReference type="Gene3D" id="6.10.30.10">
    <property type="match status" value="1"/>
</dbReference>
<dbReference type="AlphaFoldDB" id="A0A011V954"/>
<gene>
    <name evidence="3" type="ORF">BG36_09500</name>
</gene>
<protein>
    <recommendedName>
        <fullName evidence="5">Zn-ribbon domain-containing OB-fold protein</fullName>
    </recommendedName>
</protein>
<evidence type="ECO:0000259" key="1">
    <source>
        <dbReference type="Pfam" id="PF01796"/>
    </source>
</evidence>